<comment type="caution">
    <text evidence="2">The sequence shown here is derived from an EMBL/GenBank/DDBJ whole genome shotgun (WGS) entry which is preliminary data.</text>
</comment>
<accession>A0A4R5TXU1</accession>
<keyword evidence="3" id="KW-1185">Reference proteome</keyword>
<feature type="compositionally biased region" description="Low complexity" evidence="1">
    <location>
        <begin position="149"/>
        <end position="165"/>
    </location>
</feature>
<sequence length="221" mass="23666">MKLSATDAALLSDCERKMVQSTGPWQVKDLVSLIKRLRDLRDKQRDLQQRQRIRSSRTTGSKDGRSGRANVRTGDKSKVLDRALKHFEAQLAKLDRESSSAMRSLGEGKAATPKKKANKGERKAARRAVKAAAGETVAKTATKKKTAKKAAVGKSTATKAVAGKAAGKKAATKKAAKPAAKGPAKAVSSKTRIKIPRSLGGAASRQRVGQASRRTRAKKTR</sequence>
<protein>
    <submittedName>
        <fullName evidence="2">Uncharacterized protein</fullName>
    </submittedName>
</protein>
<reference evidence="2 3" key="1">
    <citation type="submission" date="2019-03" db="EMBL/GenBank/DDBJ databases">
        <title>Luteimonas zhaokaii sp.nov., isolated from the rectal contents of Plateau pika in Yushu, Qinghai Province, China.</title>
        <authorList>
            <person name="Zhang G."/>
        </authorList>
    </citation>
    <scope>NUCLEOTIDE SEQUENCE [LARGE SCALE GENOMIC DNA]</scope>
    <source>
        <strain evidence="2 3">B9</strain>
    </source>
</reference>
<dbReference type="Proteomes" id="UP000294796">
    <property type="component" value="Unassembled WGS sequence"/>
</dbReference>
<name>A0A4R5TXU1_9GAMM</name>
<feature type="region of interest" description="Disordered" evidence="1">
    <location>
        <begin position="92"/>
        <end position="221"/>
    </location>
</feature>
<dbReference type="AlphaFoldDB" id="A0A4R5TXU1"/>
<evidence type="ECO:0000313" key="2">
    <source>
        <dbReference type="EMBL" id="TDK26016.1"/>
    </source>
</evidence>
<feature type="compositionally biased region" description="Low complexity" evidence="1">
    <location>
        <begin position="130"/>
        <end position="140"/>
    </location>
</feature>
<gene>
    <name evidence="2" type="ORF">E2F46_05285</name>
</gene>
<feature type="region of interest" description="Disordered" evidence="1">
    <location>
        <begin position="41"/>
        <end position="77"/>
    </location>
</feature>
<feature type="compositionally biased region" description="Low complexity" evidence="1">
    <location>
        <begin position="177"/>
        <end position="190"/>
    </location>
</feature>
<dbReference type="EMBL" id="SMTF01000003">
    <property type="protein sequence ID" value="TDK26016.1"/>
    <property type="molecule type" value="Genomic_DNA"/>
</dbReference>
<evidence type="ECO:0000313" key="3">
    <source>
        <dbReference type="Proteomes" id="UP000294796"/>
    </source>
</evidence>
<feature type="compositionally biased region" description="Basic residues" evidence="1">
    <location>
        <begin position="166"/>
        <end position="176"/>
    </location>
</feature>
<proteinExistence type="predicted"/>
<evidence type="ECO:0000256" key="1">
    <source>
        <dbReference type="SAM" id="MobiDB-lite"/>
    </source>
</evidence>
<organism evidence="2 3">
    <name type="scientific">Luteimonas aestuarii</name>
    <dbReference type="NCBI Taxonomy" id="453837"/>
    <lineage>
        <taxon>Bacteria</taxon>
        <taxon>Pseudomonadati</taxon>
        <taxon>Pseudomonadota</taxon>
        <taxon>Gammaproteobacteria</taxon>
        <taxon>Lysobacterales</taxon>
        <taxon>Lysobacteraceae</taxon>
        <taxon>Luteimonas</taxon>
    </lineage>
</organism>
<dbReference type="RefSeq" id="WP_133321048.1">
    <property type="nucleotide sequence ID" value="NZ_SMTF01000003.1"/>
</dbReference>